<keyword evidence="5 9" id="KW-0326">Glycosidase</keyword>
<dbReference type="InterPro" id="IPR044965">
    <property type="entry name" value="Glyco_hydro_17_plant"/>
</dbReference>
<comment type="caution">
    <text evidence="10">The sequence shown here is derived from an EMBL/GenBank/DDBJ whole genome shotgun (WGS) entry which is preliminary data.</text>
</comment>
<evidence type="ECO:0000256" key="9">
    <source>
        <dbReference type="RuleBase" id="RU004336"/>
    </source>
</evidence>
<name>A0AAE1JCN6_9FABA</name>
<evidence type="ECO:0000256" key="8">
    <source>
        <dbReference type="RuleBase" id="RU004335"/>
    </source>
</evidence>
<dbReference type="Pfam" id="PF00332">
    <property type="entry name" value="Glyco_hydro_17"/>
    <property type="match status" value="1"/>
</dbReference>
<evidence type="ECO:0000313" key="11">
    <source>
        <dbReference type="Proteomes" id="UP001293593"/>
    </source>
</evidence>
<dbReference type="PROSITE" id="PS00587">
    <property type="entry name" value="GLYCOSYL_HYDROL_F17"/>
    <property type="match status" value="1"/>
</dbReference>
<gene>
    <name evidence="10" type="ORF">QN277_026659</name>
</gene>
<reference evidence="10" key="1">
    <citation type="submission" date="2023-10" db="EMBL/GenBank/DDBJ databases">
        <title>Chromosome-level genome of the transformable northern wattle, Acacia crassicarpa.</title>
        <authorList>
            <person name="Massaro I."/>
            <person name="Sinha N.R."/>
            <person name="Poethig S."/>
            <person name="Leichty A.R."/>
        </authorList>
    </citation>
    <scope>NUCLEOTIDE SEQUENCE</scope>
    <source>
        <strain evidence="10">Acra3RX</strain>
        <tissue evidence="10">Leaf</tissue>
    </source>
</reference>
<evidence type="ECO:0000256" key="6">
    <source>
        <dbReference type="ARBA" id="ARBA00033335"/>
    </source>
</evidence>
<dbReference type="Proteomes" id="UP001293593">
    <property type="component" value="Unassembled WGS sequence"/>
</dbReference>
<protein>
    <recommendedName>
        <fullName evidence="3">glucan endo-1,3-beta-D-glucosidase</fullName>
        <ecNumber evidence="3">3.2.1.39</ecNumber>
    </recommendedName>
    <alternativeName>
        <fullName evidence="6">(1-&gt;3)-beta-glucan endohydrolase</fullName>
    </alternativeName>
    <alternativeName>
        <fullName evidence="7">Beta-1,3-endoglucanase</fullName>
    </alternativeName>
</protein>
<proteinExistence type="inferred from homology"/>
<evidence type="ECO:0000256" key="5">
    <source>
        <dbReference type="ARBA" id="ARBA00023295"/>
    </source>
</evidence>
<evidence type="ECO:0000256" key="3">
    <source>
        <dbReference type="ARBA" id="ARBA00012780"/>
    </source>
</evidence>
<dbReference type="InterPro" id="IPR017853">
    <property type="entry name" value="GH"/>
</dbReference>
<dbReference type="InterPro" id="IPR000490">
    <property type="entry name" value="Glyco_hydro_17"/>
</dbReference>
<keyword evidence="4 9" id="KW-0378">Hydrolase</keyword>
<evidence type="ECO:0000256" key="1">
    <source>
        <dbReference type="ARBA" id="ARBA00000382"/>
    </source>
</evidence>
<evidence type="ECO:0000256" key="7">
    <source>
        <dbReference type="ARBA" id="ARBA00033417"/>
    </source>
</evidence>
<dbReference type="GO" id="GO:0005975">
    <property type="term" value="P:carbohydrate metabolic process"/>
    <property type="evidence" value="ECO:0007669"/>
    <property type="project" value="InterPro"/>
</dbReference>
<evidence type="ECO:0000256" key="4">
    <source>
        <dbReference type="ARBA" id="ARBA00022801"/>
    </source>
</evidence>
<dbReference type="SUPFAM" id="SSF51445">
    <property type="entry name" value="(Trans)glycosidases"/>
    <property type="match status" value="1"/>
</dbReference>
<evidence type="ECO:0000313" key="10">
    <source>
        <dbReference type="EMBL" id="KAK4265634.1"/>
    </source>
</evidence>
<dbReference type="GO" id="GO:0042973">
    <property type="term" value="F:glucan endo-1,3-beta-D-glucosidase activity"/>
    <property type="evidence" value="ECO:0007669"/>
    <property type="project" value="UniProtKB-EC"/>
</dbReference>
<dbReference type="PANTHER" id="PTHR32227">
    <property type="entry name" value="GLUCAN ENDO-1,3-BETA-GLUCOSIDASE BG1-RELATED-RELATED"/>
    <property type="match status" value="1"/>
</dbReference>
<evidence type="ECO:0000256" key="2">
    <source>
        <dbReference type="ARBA" id="ARBA00008773"/>
    </source>
</evidence>
<accession>A0AAE1JCN6</accession>
<comment type="similarity">
    <text evidence="2 8">Belongs to the glycosyl hydrolase 17 family.</text>
</comment>
<dbReference type="EC" id="3.2.1.39" evidence="3"/>
<comment type="catalytic activity">
    <reaction evidence="1">
        <text>Hydrolysis of (1-&gt;3)-beta-D-glucosidic linkages in (1-&gt;3)-beta-D-glucans.</text>
        <dbReference type="EC" id="3.2.1.39"/>
    </reaction>
</comment>
<keyword evidence="11" id="KW-1185">Reference proteome</keyword>
<organism evidence="10 11">
    <name type="scientific">Acacia crassicarpa</name>
    <name type="common">northern wattle</name>
    <dbReference type="NCBI Taxonomy" id="499986"/>
    <lineage>
        <taxon>Eukaryota</taxon>
        <taxon>Viridiplantae</taxon>
        <taxon>Streptophyta</taxon>
        <taxon>Embryophyta</taxon>
        <taxon>Tracheophyta</taxon>
        <taxon>Spermatophyta</taxon>
        <taxon>Magnoliopsida</taxon>
        <taxon>eudicotyledons</taxon>
        <taxon>Gunneridae</taxon>
        <taxon>Pentapetalae</taxon>
        <taxon>rosids</taxon>
        <taxon>fabids</taxon>
        <taxon>Fabales</taxon>
        <taxon>Fabaceae</taxon>
        <taxon>Caesalpinioideae</taxon>
        <taxon>mimosoid clade</taxon>
        <taxon>Acacieae</taxon>
        <taxon>Acacia</taxon>
    </lineage>
</organism>
<dbReference type="Gene3D" id="3.20.20.80">
    <property type="entry name" value="Glycosidases"/>
    <property type="match status" value="1"/>
</dbReference>
<sequence length="162" mass="18101">MTEILGFLATQANPLLVNLYPFYAYASDPKNIRLDYAQFSATDIVVQDGSFGYSNLLDAMIDSFYWAMENVGCVDVEVVVSESGWPSDGNGDLTTISLAATYNQNFVRRIASKRGTPKRPNSFTEGFVFAMLNDRKPAGVEQHFVLFYSDMTPVYPVLPLFH</sequence>
<dbReference type="AlphaFoldDB" id="A0AAE1JCN6"/>
<dbReference type="EMBL" id="JAWXYG010000008">
    <property type="protein sequence ID" value="KAK4265634.1"/>
    <property type="molecule type" value="Genomic_DNA"/>
</dbReference>